<dbReference type="GeneTree" id="ENSGT00940000178948"/>
<name>A0A673XP40_SALTR</name>
<feature type="chain" id="PRO_5025660337" description="Interleukin-4" evidence="1">
    <location>
        <begin position="18"/>
        <end position="147"/>
    </location>
</feature>
<sequence>MKTVTLLFSFAFVLVFTAPTDETHLLLTIIDEANKILNGGLEFQALVDSLVPAGFDQDRCRANGPEDFCIAETILSAINHAQYRSPLNNISKISRVLKLYNKFHPTNCTVKENGDEEQLHDLLTNLFNCAQAIYSCPSPCRSSQTTL</sequence>
<evidence type="ECO:0000313" key="2">
    <source>
        <dbReference type="Ensembl" id="ENSSTUP00000022692.1"/>
    </source>
</evidence>
<dbReference type="AlphaFoldDB" id="A0A673XP40"/>
<evidence type="ECO:0000256" key="1">
    <source>
        <dbReference type="SAM" id="SignalP"/>
    </source>
</evidence>
<evidence type="ECO:0008006" key="4">
    <source>
        <dbReference type="Google" id="ProtNLM"/>
    </source>
</evidence>
<proteinExistence type="predicted"/>
<dbReference type="OMA" id="NCAQAIY"/>
<reference evidence="2" key="2">
    <citation type="submission" date="2025-09" db="UniProtKB">
        <authorList>
            <consortium name="Ensembl"/>
        </authorList>
    </citation>
    <scope>IDENTIFICATION</scope>
</reference>
<keyword evidence="3" id="KW-1185">Reference proteome</keyword>
<evidence type="ECO:0000313" key="3">
    <source>
        <dbReference type="Proteomes" id="UP000472277"/>
    </source>
</evidence>
<dbReference type="InParanoid" id="A0A673XP40"/>
<reference evidence="2" key="1">
    <citation type="submission" date="2025-08" db="UniProtKB">
        <authorList>
            <consortium name="Ensembl"/>
        </authorList>
    </citation>
    <scope>IDENTIFICATION</scope>
</reference>
<accession>A0A673XP40</accession>
<organism evidence="2 3">
    <name type="scientific">Salmo trutta</name>
    <name type="common">Brown trout</name>
    <dbReference type="NCBI Taxonomy" id="8032"/>
    <lineage>
        <taxon>Eukaryota</taxon>
        <taxon>Metazoa</taxon>
        <taxon>Chordata</taxon>
        <taxon>Craniata</taxon>
        <taxon>Vertebrata</taxon>
        <taxon>Euteleostomi</taxon>
        <taxon>Actinopterygii</taxon>
        <taxon>Neopterygii</taxon>
        <taxon>Teleostei</taxon>
        <taxon>Protacanthopterygii</taxon>
        <taxon>Salmoniformes</taxon>
        <taxon>Salmonidae</taxon>
        <taxon>Salmoninae</taxon>
        <taxon>Salmo</taxon>
    </lineage>
</organism>
<protein>
    <recommendedName>
        <fullName evidence="4">Interleukin-4</fullName>
    </recommendedName>
</protein>
<dbReference type="Ensembl" id="ENSSTUT00000023813.1">
    <property type="protein sequence ID" value="ENSSTUP00000022692.1"/>
    <property type="gene ID" value="ENSSTUG00000009941.1"/>
</dbReference>
<keyword evidence="1" id="KW-0732">Signal</keyword>
<feature type="signal peptide" evidence="1">
    <location>
        <begin position="1"/>
        <end position="17"/>
    </location>
</feature>
<dbReference type="Proteomes" id="UP000472277">
    <property type="component" value="Chromosome 13"/>
</dbReference>